<dbReference type="Gene3D" id="2.40.110.10">
    <property type="entry name" value="Butyryl-CoA Dehydrogenase, subunit A, domain 2"/>
    <property type="match status" value="1"/>
</dbReference>
<keyword evidence="3 6" id="KW-0285">Flavoprotein</keyword>
<dbReference type="InterPro" id="IPR036250">
    <property type="entry name" value="AcylCo_DH-like_C"/>
</dbReference>
<dbReference type="InterPro" id="IPR009075">
    <property type="entry name" value="AcylCo_DH/oxidase_C"/>
</dbReference>
<feature type="domain" description="Acyl-CoA dehydrogenase/oxidase N-terminal" evidence="9">
    <location>
        <begin position="11"/>
        <end position="96"/>
    </location>
</feature>
<feature type="domain" description="Acyl-CoA oxidase/dehydrogenase middle" evidence="8">
    <location>
        <begin position="142"/>
        <end position="219"/>
    </location>
</feature>
<dbReference type="InterPro" id="IPR009100">
    <property type="entry name" value="AcylCoA_DH/oxidase_NM_dom_sf"/>
</dbReference>
<protein>
    <submittedName>
        <fullName evidence="10">Acyl-CoA dehydrogenase</fullName>
    </submittedName>
</protein>
<dbReference type="InterPro" id="IPR046373">
    <property type="entry name" value="Acyl-CoA_Oxase/DH_mid-dom_sf"/>
</dbReference>
<evidence type="ECO:0000259" key="9">
    <source>
        <dbReference type="Pfam" id="PF02771"/>
    </source>
</evidence>
<dbReference type="AlphaFoldDB" id="A0A5C4JGA2"/>
<dbReference type="Proteomes" id="UP000309174">
    <property type="component" value="Unassembled WGS sequence"/>
</dbReference>
<dbReference type="PANTHER" id="PTHR43884">
    <property type="entry name" value="ACYL-COA DEHYDROGENASE"/>
    <property type="match status" value="1"/>
</dbReference>
<dbReference type="InterPro" id="IPR013786">
    <property type="entry name" value="AcylCoA_DH/ox_N"/>
</dbReference>
<dbReference type="InterPro" id="IPR037069">
    <property type="entry name" value="AcylCoA_DH/ox_N_sf"/>
</dbReference>
<evidence type="ECO:0000256" key="1">
    <source>
        <dbReference type="ARBA" id="ARBA00001974"/>
    </source>
</evidence>
<name>A0A5C4JGA2_9ACTN</name>
<evidence type="ECO:0000256" key="2">
    <source>
        <dbReference type="ARBA" id="ARBA00009347"/>
    </source>
</evidence>
<dbReference type="InterPro" id="IPR006091">
    <property type="entry name" value="Acyl-CoA_Oxase/DH_mid-dom"/>
</dbReference>
<comment type="cofactor">
    <cofactor evidence="1 6">
        <name>FAD</name>
        <dbReference type="ChEBI" id="CHEBI:57692"/>
    </cofactor>
</comment>
<dbReference type="Pfam" id="PF02771">
    <property type="entry name" value="Acyl-CoA_dh_N"/>
    <property type="match status" value="1"/>
</dbReference>
<accession>A0A5C4JGA2</accession>
<dbReference type="GO" id="GO:0003995">
    <property type="term" value="F:acyl-CoA dehydrogenase activity"/>
    <property type="evidence" value="ECO:0007669"/>
    <property type="project" value="TreeGrafter"/>
</dbReference>
<keyword evidence="11" id="KW-1185">Reference proteome</keyword>
<keyword evidence="4 6" id="KW-0274">FAD</keyword>
<dbReference type="Pfam" id="PF02770">
    <property type="entry name" value="Acyl-CoA_dh_M"/>
    <property type="match status" value="1"/>
</dbReference>
<dbReference type="GO" id="GO:0050660">
    <property type="term" value="F:flavin adenine dinucleotide binding"/>
    <property type="evidence" value="ECO:0007669"/>
    <property type="project" value="InterPro"/>
</dbReference>
<evidence type="ECO:0000313" key="11">
    <source>
        <dbReference type="Proteomes" id="UP000309174"/>
    </source>
</evidence>
<evidence type="ECO:0000256" key="4">
    <source>
        <dbReference type="ARBA" id="ARBA00022827"/>
    </source>
</evidence>
<dbReference type="Pfam" id="PF00441">
    <property type="entry name" value="Acyl-CoA_dh_1"/>
    <property type="match status" value="1"/>
</dbReference>
<evidence type="ECO:0000256" key="6">
    <source>
        <dbReference type="RuleBase" id="RU362125"/>
    </source>
</evidence>
<dbReference type="SUPFAM" id="SSF47203">
    <property type="entry name" value="Acyl-CoA dehydrogenase C-terminal domain-like"/>
    <property type="match status" value="1"/>
</dbReference>
<dbReference type="EMBL" id="VCKW01000027">
    <property type="protein sequence ID" value="TMR04934.1"/>
    <property type="molecule type" value="Genomic_DNA"/>
</dbReference>
<sequence>MPMETLLTSREQRFVRLAADLADDFAERADEHDRDNTFPFENFERMREAGYLRLTVPEELGGLGADLNDLVAAQERLAMGCAATALVVNMHVSPIGQLASMWRSDPRPRLEQWLRDCAEGKVINAVLSAEPGAPLLRDSRCTAVRVDGGYRIKGKKIFGTGSSVMTHFSSMARFDDPEAGPQIIFYRLPAETPGLEILRTWDTLGMRATQSNDVLFDDVFVPDEAVFHRYPVGTLDGTLLKTVWGWAQPTFAATYLGTALGGVQRLRQQIIEPRGLADQPQIQALMAEITVLTETARATIRHVAQEMTSGHLFTDLDVQSGMSRAVMAKYVGANNAVAIMEKVMQIAGGAAFYNRSSLARIYRDVRAATIQPYNNLDALDLFGKTSLGLPVAPVNPLQAEAVGSRS</sequence>
<organism evidence="10 11">
    <name type="scientific">Actinomadura soli</name>
    <dbReference type="NCBI Taxonomy" id="2508997"/>
    <lineage>
        <taxon>Bacteria</taxon>
        <taxon>Bacillati</taxon>
        <taxon>Actinomycetota</taxon>
        <taxon>Actinomycetes</taxon>
        <taxon>Streptosporangiales</taxon>
        <taxon>Thermomonosporaceae</taxon>
        <taxon>Actinomadura</taxon>
    </lineage>
</organism>
<reference evidence="10 11" key="1">
    <citation type="submission" date="2019-05" db="EMBL/GenBank/DDBJ databases">
        <title>Draft genome sequence of Actinomadura sp. 14C53.</title>
        <authorList>
            <person name="Saricaoglu S."/>
            <person name="Isik K."/>
        </authorList>
    </citation>
    <scope>NUCLEOTIDE SEQUENCE [LARGE SCALE GENOMIC DNA]</scope>
    <source>
        <strain evidence="10 11">14C53</strain>
    </source>
</reference>
<comment type="similarity">
    <text evidence="2 6">Belongs to the acyl-CoA dehydrogenase family.</text>
</comment>
<gene>
    <name evidence="10" type="ORF">ETD83_07760</name>
</gene>
<feature type="domain" description="Acyl-CoA dehydrogenase/oxidase C-terminal" evidence="7">
    <location>
        <begin position="264"/>
        <end position="370"/>
    </location>
</feature>
<evidence type="ECO:0000259" key="8">
    <source>
        <dbReference type="Pfam" id="PF02770"/>
    </source>
</evidence>
<comment type="caution">
    <text evidence="10">The sequence shown here is derived from an EMBL/GenBank/DDBJ whole genome shotgun (WGS) entry which is preliminary data.</text>
</comment>
<dbReference type="Gene3D" id="1.10.540.10">
    <property type="entry name" value="Acyl-CoA dehydrogenase/oxidase, N-terminal domain"/>
    <property type="match status" value="1"/>
</dbReference>
<dbReference type="Gene3D" id="1.20.140.10">
    <property type="entry name" value="Butyryl-CoA Dehydrogenase, subunit A, domain 3"/>
    <property type="match status" value="1"/>
</dbReference>
<keyword evidence="5 6" id="KW-0560">Oxidoreductase</keyword>
<proteinExistence type="inferred from homology"/>
<dbReference type="PANTHER" id="PTHR43884:SF25">
    <property type="entry name" value="ACYL-COA DEHYDROGENASE YDBM-RELATED"/>
    <property type="match status" value="1"/>
</dbReference>
<dbReference type="PIRSF" id="PIRSF016578">
    <property type="entry name" value="HsaA"/>
    <property type="match status" value="1"/>
</dbReference>
<dbReference type="SUPFAM" id="SSF56645">
    <property type="entry name" value="Acyl-CoA dehydrogenase NM domain-like"/>
    <property type="match status" value="1"/>
</dbReference>
<dbReference type="OrthoDB" id="2986495at2"/>
<evidence type="ECO:0000259" key="7">
    <source>
        <dbReference type="Pfam" id="PF00441"/>
    </source>
</evidence>
<evidence type="ECO:0000256" key="3">
    <source>
        <dbReference type="ARBA" id="ARBA00022630"/>
    </source>
</evidence>
<evidence type="ECO:0000313" key="10">
    <source>
        <dbReference type="EMBL" id="TMR04934.1"/>
    </source>
</evidence>
<evidence type="ECO:0000256" key="5">
    <source>
        <dbReference type="ARBA" id="ARBA00023002"/>
    </source>
</evidence>